<protein>
    <recommendedName>
        <fullName evidence="4">protein-serine/threonine phosphatase</fullName>
        <ecNumber evidence="4">3.1.3.16</ecNumber>
    </recommendedName>
</protein>
<comment type="catalytic activity">
    <reaction evidence="11">
        <text>O-phospho-L-threonyl-[protein] + H2O = L-threonyl-[protein] + phosphate</text>
        <dbReference type="Rhea" id="RHEA:47004"/>
        <dbReference type="Rhea" id="RHEA-COMP:11060"/>
        <dbReference type="Rhea" id="RHEA-COMP:11605"/>
        <dbReference type="ChEBI" id="CHEBI:15377"/>
        <dbReference type="ChEBI" id="CHEBI:30013"/>
        <dbReference type="ChEBI" id="CHEBI:43474"/>
        <dbReference type="ChEBI" id="CHEBI:61977"/>
        <dbReference type="EC" id="3.1.3.16"/>
    </reaction>
</comment>
<dbReference type="PROSITE" id="PS01032">
    <property type="entry name" value="PPM_1"/>
    <property type="match status" value="1"/>
</dbReference>
<evidence type="ECO:0000256" key="4">
    <source>
        <dbReference type="ARBA" id="ARBA00013081"/>
    </source>
</evidence>
<evidence type="ECO:0000256" key="2">
    <source>
        <dbReference type="ARBA" id="ARBA00001946"/>
    </source>
</evidence>
<gene>
    <name evidence="14" type="ORF">Bca52824_070015</name>
</gene>
<evidence type="ECO:0000259" key="13">
    <source>
        <dbReference type="PROSITE" id="PS51746"/>
    </source>
</evidence>
<accession>A0A8X7U3G2</accession>
<evidence type="ECO:0000256" key="12">
    <source>
        <dbReference type="RuleBase" id="RU003465"/>
    </source>
</evidence>
<evidence type="ECO:0000256" key="9">
    <source>
        <dbReference type="ARBA" id="ARBA00023211"/>
    </source>
</evidence>
<evidence type="ECO:0000256" key="11">
    <source>
        <dbReference type="ARBA" id="ARBA00048336"/>
    </source>
</evidence>
<dbReference type="Gene3D" id="3.60.40.10">
    <property type="entry name" value="PPM-type phosphatase domain"/>
    <property type="match status" value="2"/>
</dbReference>
<dbReference type="CDD" id="cd00143">
    <property type="entry name" value="PP2Cc"/>
    <property type="match status" value="1"/>
</dbReference>
<comment type="cofactor">
    <cofactor evidence="2">
        <name>Mg(2+)</name>
        <dbReference type="ChEBI" id="CHEBI:18420"/>
    </cofactor>
</comment>
<dbReference type="GO" id="GO:0046872">
    <property type="term" value="F:metal ion binding"/>
    <property type="evidence" value="ECO:0007669"/>
    <property type="project" value="UniProtKB-KW"/>
</dbReference>
<feature type="domain" description="PPM-type phosphatase" evidence="13">
    <location>
        <begin position="51"/>
        <end position="342"/>
    </location>
</feature>
<dbReference type="Pfam" id="PF00481">
    <property type="entry name" value="PP2C"/>
    <property type="match status" value="1"/>
</dbReference>
<keyword evidence="5" id="KW-0479">Metal-binding</keyword>
<proteinExistence type="inferred from homology"/>
<comment type="caution">
    <text evidence="14">The sequence shown here is derived from an EMBL/GenBank/DDBJ whole genome shotgun (WGS) entry which is preliminary data.</text>
</comment>
<dbReference type="PANTHER" id="PTHR47992">
    <property type="entry name" value="PROTEIN PHOSPHATASE"/>
    <property type="match status" value="1"/>
</dbReference>
<keyword evidence="15" id="KW-1185">Reference proteome</keyword>
<comment type="catalytic activity">
    <reaction evidence="10">
        <text>O-phospho-L-seryl-[protein] + H2O = L-seryl-[protein] + phosphate</text>
        <dbReference type="Rhea" id="RHEA:20629"/>
        <dbReference type="Rhea" id="RHEA-COMP:9863"/>
        <dbReference type="Rhea" id="RHEA-COMP:11604"/>
        <dbReference type="ChEBI" id="CHEBI:15377"/>
        <dbReference type="ChEBI" id="CHEBI:29999"/>
        <dbReference type="ChEBI" id="CHEBI:43474"/>
        <dbReference type="ChEBI" id="CHEBI:83421"/>
        <dbReference type="EC" id="3.1.3.16"/>
    </reaction>
</comment>
<dbReference type="InterPro" id="IPR036457">
    <property type="entry name" value="PPM-type-like_dom_sf"/>
</dbReference>
<dbReference type="Proteomes" id="UP000886595">
    <property type="component" value="Unassembled WGS sequence"/>
</dbReference>
<dbReference type="InterPro" id="IPR000222">
    <property type="entry name" value="PP2C_BS"/>
</dbReference>
<sequence length="451" mass="51202">MLSTFARMTLLCLRPIRRYALMSRDDEDDHDDMDCDSLLWSRELERHSLGDFSMAVVQANEVIEDHSQVETGNGAVFVGVYDGHGGPEASRYISDHLFSHLMRISRERGVITEETLRAAFSATEKGFLTLVRRTRGLKPLIAAAGSCCLVGVIWKGTLLIANVGDSRAVLGSSVSSNDHRSNRIVAEQLTSDHNAAQEEVRQDLRSLHPDDPRILVHKQSVWRIKGIIQINRDAYLKHPDFSLGPSFPRFYLPEGLKDRVLQTSDKFVIFASDGLWEHVSNQQAVEIVNKHPRPVRIARRLVRRAMNIAAKKKGMMYDDLKKVERGVRRFFHDDITVAVIFIDNELLMVEKATLPELSIKAKYFMVKNAQGIARRLVRRAMNIAAKKKGMMYDDLKKVERGVRRFFHDDITVAVIFIDNELLMVEKATLPELSIKGFSHTVGPSKFSLFFS</sequence>
<evidence type="ECO:0000256" key="7">
    <source>
        <dbReference type="ARBA" id="ARBA00022842"/>
    </source>
</evidence>
<dbReference type="GO" id="GO:0004722">
    <property type="term" value="F:protein serine/threonine phosphatase activity"/>
    <property type="evidence" value="ECO:0007669"/>
    <property type="project" value="UniProtKB-EC"/>
</dbReference>
<dbReference type="SMART" id="SM00332">
    <property type="entry name" value="PP2Cc"/>
    <property type="match status" value="1"/>
</dbReference>
<dbReference type="SUPFAM" id="SSF81606">
    <property type="entry name" value="PP2C-like"/>
    <property type="match status" value="1"/>
</dbReference>
<name>A0A8X7U3G2_BRACI</name>
<evidence type="ECO:0000313" key="15">
    <source>
        <dbReference type="Proteomes" id="UP000886595"/>
    </source>
</evidence>
<dbReference type="EMBL" id="JAAMPC010000014">
    <property type="protein sequence ID" value="KAG2262936.1"/>
    <property type="molecule type" value="Genomic_DNA"/>
</dbReference>
<evidence type="ECO:0000256" key="6">
    <source>
        <dbReference type="ARBA" id="ARBA00022801"/>
    </source>
</evidence>
<dbReference type="InterPro" id="IPR001932">
    <property type="entry name" value="PPM-type_phosphatase-like_dom"/>
</dbReference>
<evidence type="ECO:0000256" key="3">
    <source>
        <dbReference type="ARBA" id="ARBA00006702"/>
    </source>
</evidence>
<dbReference type="EC" id="3.1.3.16" evidence="4"/>
<evidence type="ECO:0000256" key="8">
    <source>
        <dbReference type="ARBA" id="ARBA00022912"/>
    </source>
</evidence>
<evidence type="ECO:0000256" key="10">
    <source>
        <dbReference type="ARBA" id="ARBA00047761"/>
    </source>
</evidence>
<dbReference type="OrthoDB" id="420076at2759"/>
<keyword evidence="8 12" id="KW-0904">Protein phosphatase</keyword>
<keyword evidence="6 12" id="KW-0378">Hydrolase</keyword>
<dbReference type="AlphaFoldDB" id="A0A8X7U3G2"/>
<dbReference type="FunFam" id="3.60.40.10:FF:000020">
    <property type="entry name" value="Probable protein phosphatase 2C 42"/>
    <property type="match status" value="1"/>
</dbReference>
<evidence type="ECO:0000256" key="5">
    <source>
        <dbReference type="ARBA" id="ARBA00022723"/>
    </source>
</evidence>
<evidence type="ECO:0000313" key="14">
    <source>
        <dbReference type="EMBL" id="KAG2262936.1"/>
    </source>
</evidence>
<organism evidence="14 15">
    <name type="scientific">Brassica carinata</name>
    <name type="common">Ethiopian mustard</name>
    <name type="synonym">Abyssinian cabbage</name>
    <dbReference type="NCBI Taxonomy" id="52824"/>
    <lineage>
        <taxon>Eukaryota</taxon>
        <taxon>Viridiplantae</taxon>
        <taxon>Streptophyta</taxon>
        <taxon>Embryophyta</taxon>
        <taxon>Tracheophyta</taxon>
        <taxon>Spermatophyta</taxon>
        <taxon>Magnoliopsida</taxon>
        <taxon>eudicotyledons</taxon>
        <taxon>Gunneridae</taxon>
        <taxon>Pentapetalae</taxon>
        <taxon>rosids</taxon>
        <taxon>malvids</taxon>
        <taxon>Brassicales</taxon>
        <taxon>Brassicaceae</taxon>
        <taxon>Brassiceae</taxon>
        <taxon>Brassica</taxon>
    </lineage>
</organism>
<dbReference type="PROSITE" id="PS51746">
    <property type="entry name" value="PPM_2"/>
    <property type="match status" value="1"/>
</dbReference>
<keyword evidence="7" id="KW-0460">Magnesium</keyword>
<reference evidence="14 15" key="1">
    <citation type="submission" date="2020-02" db="EMBL/GenBank/DDBJ databases">
        <authorList>
            <person name="Ma Q."/>
            <person name="Huang Y."/>
            <person name="Song X."/>
            <person name="Pei D."/>
        </authorList>
    </citation>
    <scope>NUCLEOTIDE SEQUENCE [LARGE SCALE GENOMIC DNA]</scope>
    <source>
        <strain evidence="14">Sxm20200214</strain>
        <tissue evidence="14">Leaf</tissue>
    </source>
</reference>
<comment type="cofactor">
    <cofactor evidence="1">
        <name>Mn(2+)</name>
        <dbReference type="ChEBI" id="CHEBI:29035"/>
    </cofactor>
</comment>
<dbReference type="InterPro" id="IPR015655">
    <property type="entry name" value="PP2C"/>
</dbReference>
<comment type="similarity">
    <text evidence="3 12">Belongs to the PP2C family.</text>
</comment>
<evidence type="ECO:0000256" key="1">
    <source>
        <dbReference type="ARBA" id="ARBA00001936"/>
    </source>
</evidence>
<keyword evidence="9" id="KW-0464">Manganese</keyword>